<dbReference type="Proteomes" id="UP000281406">
    <property type="component" value="Unassembled WGS sequence"/>
</dbReference>
<comment type="caution">
    <text evidence="1">The sequence shown here is derived from an EMBL/GenBank/DDBJ whole genome shotgun (WGS) entry which is preliminary data.</text>
</comment>
<proteinExistence type="predicted"/>
<dbReference type="EMBL" id="RJVU01017965">
    <property type="protein sequence ID" value="ROL52013.1"/>
    <property type="molecule type" value="Genomic_DNA"/>
</dbReference>
<evidence type="ECO:0000313" key="1">
    <source>
        <dbReference type="EMBL" id="ROL52013.1"/>
    </source>
</evidence>
<evidence type="ECO:0000313" key="2">
    <source>
        <dbReference type="Proteomes" id="UP000281406"/>
    </source>
</evidence>
<name>A0A3N0Z1B1_ANAGA</name>
<keyword evidence="2" id="KW-1185">Reference proteome</keyword>
<accession>A0A3N0Z1B1</accession>
<gene>
    <name evidence="1" type="ORF">DPX16_23505</name>
</gene>
<protein>
    <submittedName>
        <fullName evidence="1">Uncharacterized protein</fullName>
    </submittedName>
</protein>
<reference evidence="1 2" key="1">
    <citation type="submission" date="2018-10" db="EMBL/GenBank/DDBJ databases">
        <title>Genome assembly for a Yunnan-Guizhou Plateau 3E fish, Anabarilius grahami (Regan), and its evolutionary and genetic applications.</title>
        <authorList>
            <person name="Jiang W."/>
        </authorList>
    </citation>
    <scope>NUCLEOTIDE SEQUENCE [LARGE SCALE GENOMIC DNA]</scope>
    <source>
        <strain evidence="1">AG-KIZ</strain>
        <tissue evidence="1">Muscle</tissue>
    </source>
</reference>
<sequence length="127" mass="15548">MRAERRGARRRIYQDRNTELDLHTRFNDDQDTGNRDCTQTLTKDWRTWRIQETHWRQTGDECQVRVISTLVRECDVIGWVQSLILSRYFKILSRYFDISRYFEILMLRSRQVFKPVSHDFKSRLTTL</sequence>
<dbReference type="AlphaFoldDB" id="A0A3N0Z1B1"/>
<organism evidence="1 2">
    <name type="scientific">Anabarilius grahami</name>
    <name type="common">Kanglang fish</name>
    <name type="synonym">Barilius grahami</name>
    <dbReference type="NCBI Taxonomy" id="495550"/>
    <lineage>
        <taxon>Eukaryota</taxon>
        <taxon>Metazoa</taxon>
        <taxon>Chordata</taxon>
        <taxon>Craniata</taxon>
        <taxon>Vertebrata</taxon>
        <taxon>Euteleostomi</taxon>
        <taxon>Actinopterygii</taxon>
        <taxon>Neopterygii</taxon>
        <taxon>Teleostei</taxon>
        <taxon>Ostariophysi</taxon>
        <taxon>Cypriniformes</taxon>
        <taxon>Xenocyprididae</taxon>
        <taxon>Xenocypridinae</taxon>
        <taxon>Xenocypridinae incertae sedis</taxon>
        <taxon>Anabarilius</taxon>
    </lineage>
</organism>